<dbReference type="EMBL" id="JAULSN010000003">
    <property type="protein sequence ID" value="KAK3377008.1"/>
    <property type="molecule type" value="Genomic_DNA"/>
</dbReference>
<dbReference type="Proteomes" id="UP001287356">
    <property type="component" value="Unassembled WGS sequence"/>
</dbReference>
<reference evidence="2" key="1">
    <citation type="journal article" date="2023" name="Mol. Phylogenet. Evol.">
        <title>Genome-scale phylogeny and comparative genomics of the fungal order Sordariales.</title>
        <authorList>
            <person name="Hensen N."/>
            <person name="Bonometti L."/>
            <person name="Westerberg I."/>
            <person name="Brannstrom I.O."/>
            <person name="Guillou S."/>
            <person name="Cros-Aarteil S."/>
            <person name="Calhoun S."/>
            <person name="Haridas S."/>
            <person name="Kuo A."/>
            <person name="Mondo S."/>
            <person name="Pangilinan J."/>
            <person name="Riley R."/>
            <person name="LaButti K."/>
            <person name="Andreopoulos B."/>
            <person name="Lipzen A."/>
            <person name="Chen C."/>
            <person name="Yan M."/>
            <person name="Daum C."/>
            <person name="Ng V."/>
            <person name="Clum A."/>
            <person name="Steindorff A."/>
            <person name="Ohm R.A."/>
            <person name="Martin F."/>
            <person name="Silar P."/>
            <person name="Natvig D.O."/>
            <person name="Lalanne C."/>
            <person name="Gautier V."/>
            <person name="Ament-Velasquez S.L."/>
            <person name="Kruys A."/>
            <person name="Hutchinson M.I."/>
            <person name="Powell A.J."/>
            <person name="Barry K."/>
            <person name="Miller A.N."/>
            <person name="Grigoriev I.V."/>
            <person name="Debuchy R."/>
            <person name="Gladieux P."/>
            <person name="Hiltunen Thoren M."/>
            <person name="Johannesson H."/>
        </authorList>
    </citation>
    <scope>NUCLEOTIDE SEQUENCE</scope>
    <source>
        <strain evidence="2">CBS 958.72</strain>
    </source>
</reference>
<name>A0AAE0NBA9_9PEZI</name>
<evidence type="ECO:0000313" key="3">
    <source>
        <dbReference type="Proteomes" id="UP001287356"/>
    </source>
</evidence>
<gene>
    <name evidence="2" type="ORF">B0T24DRAFT_620271</name>
</gene>
<proteinExistence type="predicted"/>
<evidence type="ECO:0008006" key="4">
    <source>
        <dbReference type="Google" id="ProtNLM"/>
    </source>
</evidence>
<evidence type="ECO:0000313" key="2">
    <source>
        <dbReference type="EMBL" id="KAK3377008.1"/>
    </source>
</evidence>
<sequence>MAFSSFEDLPSIADPSEKPDIFDFARRKRARSRRTEPSSSDSSDAGTFLISNVKFRVGAPPPQPLPVQSGCSVGCTLVREVLGTSLQDQAENIAKAKGVQPLSVGLVARFVPGSTLDNRCATILIVAKWDDASPPIWEKVVKKTKKFVDSSTRGSHLEDLEISVEMIAEELTLDKYISPVPTKELTDALRLDWPLIAEKALDILDAYPATKSRVTSIALFKLGFSRDFDKNPLTVYISVDYESEEGKWPAIVGEIQQLLNRYPHNLRLHLEHNTSGEPYPEFHLVNRPMTAEQKAIKTNLGFDPDRKYNKLVGLGDDIGPECYISLGDSASADQLRVPGLGTLGCWIEIKTTRQPQWTKYALTNYHVVRPAFDGFQIRTNDKNETIPVTPVKDSDLWEVDLKGMGPNLNSKKADIEHPTRAKHCFAVQVLTEEIESDPNDVDTPKLREHLNNIKSFFDNDEQHLGSIYCASGYTRRTPNGGRLDWALIKPTGNGVDRVGKNSLPTREDWHRKGYITSKPKAKGSLKQPPTHGLRSIKNGAPIFKVGTSTGLTAGLFSEIKLKVSFVEDAHVLPYMVSKHRPYLSDEFLYLGFPDPAEHWLARKGDSGSVVFNGDGAAVGLLSRGHMAQQAKGSYAYITPIEDVFEDIKAFSSKQITDIRIAEDQ</sequence>
<protein>
    <recommendedName>
        <fullName evidence="4">Serine protease</fullName>
    </recommendedName>
</protein>
<keyword evidence="3" id="KW-1185">Reference proteome</keyword>
<comment type="caution">
    <text evidence="2">The sequence shown here is derived from an EMBL/GenBank/DDBJ whole genome shotgun (WGS) entry which is preliminary data.</text>
</comment>
<dbReference type="SUPFAM" id="SSF50494">
    <property type="entry name" value="Trypsin-like serine proteases"/>
    <property type="match status" value="1"/>
</dbReference>
<feature type="compositionally biased region" description="Basic and acidic residues" evidence="1">
    <location>
        <begin position="15"/>
        <end position="25"/>
    </location>
</feature>
<organism evidence="2 3">
    <name type="scientific">Lasiosphaeria ovina</name>
    <dbReference type="NCBI Taxonomy" id="92902"/>
    <lineage>
        <taxon>Eukaryota</taxon>
        <taxon>Fungi</taxon>
        <taxon>Dikarya</taxon>
        <taxon>Ascomycota</taxon>
        <taxon>Pezizomycotina</taxon>
        <taxon>Sordariomycetes</taxon>
        <taxon>Sordariomycetidae</taxon>
        <taxon>Sordariales</taxon>
        <taxon>Lasiosphaeriaceae</taxon>
        <taxon>Lasiosphaeria</taxon>
    </lineage>
</organism>
<feature type="region of interest" description="Disordered" evidence="1">
    <location>
        <begin position="1"/>
        <end position="45"/>
    </location>
</feature>
<evidence type="ECO:0000256" key="1">
    <source>
        <dbReference type="SAM" id="MobiDB-lite"/>
    </source>
</evidence>
<accession>A0AAE0NBA9</accession>
<dbReference type="InterPro" id="IPR009003">
    <property type="entry name" value="Peptidase_S1_PA"/>
</dbReference>
<reference evidence="2" key="2">
    <citation type="submission" date="2023-06" db="EMBL/GenBank/DDBJ databases">
        <authorList>
            <consortium name="Lawrence Berkeley National Laboratory"/>
            <person name="Haridas S."/>
            <person name="Hensen N."/>
            <person name="Bonometti L."/>
            <person name="Westerberg I."/>
            <person name="Brannstrom I.O."/>
            <person name="Guillou S."/>
            <person name="Cros-Aarteil S."/>
            <person name="Calhoun S."/>
            <person name="Kuo A."/>
            <person name="Mondo S."/>
            <person name="Pangilinan J."/>
            <person name="Riley R."/>
            <person name="Labutti K."/>
            <person name="Andreopoulos B."/>
            <person name="Lipzen A."/>
            <person name="Chen C."/>
            <person name="Yanf M."/>
            <person name="Daum C."/>
            <person name="Ng V."/>
            <person name="Clum A."/>
            <person name="Steindorff A."/>
            <person name="Ohm R."/>
            <person name="Martin F."/>
            <person name="Silar P."/>
            <person name="Natvig D."/>
            <person name="Lalanne C."/>
            <person name="Gautier V."/>
            <person name="Ament-Velasquez S.L."/>
            <person name="Kruys A."/>
            <person name="Hutchinson M.I."/>
            <person name="Powell A.J."/>
            <person name="Barry K."/>
            <person name="Miller A.N."/>
            <person name="Grigoriev I.V."/>
            <person name="Debuchy R."/>
            <person name="Gladieux P."/>
            <person name="Thoren M.H."/>
            <person name="Johannesson H."/>
        </authorList>
    </citation>
    <scope>NUCLEOTIDE SEQUENCE</scope>
    <source>
        <strain evidence="2">CBS 958.72</strain>
    </source>
</reference>
<dbReference type="AlphaFoldDB" id="A0AAE0NBA9"/>